<sequence length="186" mass="20376">MTYRIATIIGSLRADSINRRVADALIRLAPSNFDFIDVSIGDLPLYNQDDDANQSAAVLRMKAAIESSDGVLFVTPEYNRSIPGALKNALDHGSRPYGNNSWSGRPAGIVGVSPGGTGTAIAQQHLRSVLTFFDMPMFGQPETYIQWQADLVNEDGIFADGSQAFFQNWMNTFSTFVTRNLVHQKG</sequence>
<reference evidence="2 3" key="1">
    <citation type="submission" date="2017-10" db="EMBL/GenBank/DDBJ databases">
        <title>Sphingobium yanoikuyae S72.</title>
        <authorList>
            <person name="Sanchez E."/>
            <person name="Bustos P."/>
            <person name="Mendoza P."/>
            <person name="Guo X."/>
            <person name="Mendoza A."/>
        </authorList>
    </citation>
    <scope>NUCLEOTIDE SEQUENCE [LARGE SCALE GENOMIC DNA]</scope>
    <source>
        <strain evidence="2 3">S72</strain>
    </source>
</reference>
<dbReference type="InterPro" id="IPR050712">
    <property type="entry name" value="NAD(P)H-dep_reductase"/>
</dbReference>
<dbReference type="GO" id="GO:0010181">
    <property type="term" value="F:FMN binding"/>
    <property type="evidence" value="ECO:0007669"/>
    <property type="project" value="TreeGrafter"/>
</dbReference>
<gene>
    <name evidence="2" type="ORF">A6768_13070</name>
</gene>
<dbReference type="GO" id="GO:0016491">
    <property type="term" value="F:oxidoreductase activity"/>
    <property type="evidence" value="ECO:0007669"/>
    <property type="project" value="InterPro"/>
</dbReference>
<dbReference type="InterPro" id="IPR005025">
    <property type="entry name" value="FMN_Rdtase-like_dom"/>
</dbReference>
<dbReference type="KEGG" id="sya:A6768_13070"/>
<dbReference type="PANTHER" id="PTHR30543:SF21">
    <property type="entry name" value="NAD(P)H-DEPENDENT FMN REDUCTASE LOT6"/>
    <property type="match status" value="1"/>
</dbReference>
<feature type="domain" description="NADPH-dependent FMN reductase-like" evidence="1">
    <location>
        <begin position="4"/>
        <end position="144"/>
    </location>
</feature>
<dbReference type="InterPro" id="IPR029039">
    <property type="entry name" value="Flavoprotein-like_sf"/>
</dbReference>
<dbReference type="RefSeq" id="WP_097383947.1">
    <property type="nucleotide sequence ID" value="NZ_CP023741.1"/>
</dbReference>
<accession>A0A291N0E5</accession>
<organism evidence="2 3">
    <name type="scientific">Sphingobium yanoikuyae</name>
    <name type="common">Sphingomonas yanoikuyae</name>
    <dbReference type="NCBI Taxonomy" id="13690"/>
    <lineage>
        <taxon>Bacteria</taxon>
        <taxon>Pseudomonadati</taxon>
        <taxon>Pseudomonadota</taxon>
        <taxon>Alphaproteobacteria</taxon>
        <taxon>Sphingomonadales</taxon>
        <taxon>Sphingomonadaceae</taxon>
        <taxon>Sphingobium</taxon>
    </lineage>
</organism>
<dbReference type="AlphaFoldDB" id="A0A291N0E5"/>
<protein>
    <submittedName>
        <fullName evidence="2">NADPH-dependent FMN reductase</fullName>
    </submittedName>
</protein>
<name>A0A291N0E5_SPHYA</name>
<evidence type="ECO:0000259" key="1">
    <source>
        <dbReference type="Pfam" id="PF03358"/>
    </source>
</evidence>
<dbReference type="Gene3D" id="3.40.50.360">
    <property type="match status" value="1"/>
</dbReference>
<dbReference type="SUPFAM" id="SSF52218">
    <property type="entry name" value="Flavoproteins"/>
    <property type="match status" value="1"/>
</dbReference>
<dbReference type="GO" id="GO:0005829">
    <property type="term" value="C:cytosol"/>
    <property type="evidence" value="ECO:0007669"/>
    <property type="project" value="TreeGrafter"/>
</dbReference>
<dbReference type="Pfam" id="PF03358">
    <property type="entry name" value="FMN_red"/>
    <property type="match status" value="1"/>
</dbReference>
<dbReference type="Proteomes" id="UP000219422">
    <property type="component" value="Chromosome"/>
</dbReference>
<dbReference type="PANTHER" id="PTHR30543">
    <property type="entry name" value="CHROMATE REDUCTASE"/>
    <property type="match status" value="1"/>
</dbReference>
<dbReference type="EMBL" id="CP023741">
    <property type="protein sequence ID" value="ATI80823.1"/>
    <property type="molecule type" value="Genomic_DNA"/>
</dbReference>
<dbReference type="GeneID" id="57777761"/>
<evidence type="ECO:0000313" key="3">
    <source>
        <dbReference type="Proteomes" id="UP000219422"/>
    </source>
</evidence>
<proteinExistence type="predicted"/>
<evidence type="ECO:0000313" key="2">
    <source>
        <dbReference type="EMBL" id="ATI80823.1"/>
    </source>
</evidence>